<dbReference type="Gene3D" id="1.10.443.10">
    <property type="entry name" value="Intergrase catalytic core"/>
    <property type="match status" value="1"/>
</dbReference>
<evidence type="ECO:0000256" key="3">
    <source>
        <dbReference type="ARBA" id="ARBA00023125"/>
    </source>
</evidence>
<dbReference type="InterPro" id="IPR002104">
    <property type="entry name" value="Integrase_catalytic"/>
</dbReference>
<evidence type="ECO:0000259" key="5">
    <source>
        <dbReference type="PROSITE" id="PS51898"/>
    </source>
</evidence>
<dbReference type="InterPro" id="IPR010998">
    <property type="entry name" value="Integrase_recombinase_N"/>
</dbReference>
<keyword evidence="3" id="KW-0238">DNA-binding</keyword>
<evidence type="ECO:0000256" key="2">
    <source>
        <dbReference type="ARBA" id="ARBA00022908"/>
    </source>
</evidence>
<dbReference type="SUPFAM" id="SSF56349">
    <property type="entry name" value="DNA breaking-rejoining enzymes"/>
    <property type="match status" value="1"/>
</dbReference>
<dbReference type="InterPro" id="IPR013762">
    <property type="entry name" value="Integrase-like_cat_sf"/>
</dbReference>
<dbReference type="PROSITE" id="PS51898">
    <property type="entry name" value="TYR_RECOMBINASE"/>
    <property type="match status" value="1"/>
</dbReference>
<dbReference type="Pfam" id="PF00589">
    <property type="entry name" value="Phage_integrase"/>
    <property type="match status" value="1"/>
</dbReference>
<dbReference type="Gene3D" id="1.10.150.130">
    <property type="match status" value="1"/>
</dbReference>
<evidence type="ECO:0000256" key="1">
    <source>
        <dbReference type="ARBA" id="ARBA00008857"/>
    </source>
</evidence>
<dbReference type="RefSeq" id="WP_057859757.1">
    <property type="nucleotide sequence ID" value="NZ_LLYB01000081.1"/>
</dbReference>
<dbReference type="PANTHER" id="PTHR30349:SF64">
    <property type="entry name" value="PROPHAGE INTEGRASE INTD-RELATED"/>
    <property type="match status" value="1"/>
</dbReference>
<dbReference type="AlphaFoldDB" id="A0A0R3MM60"/>
<dbReference type="GO" id="GO:0003677">
    <property type="term" value="F:DNA binding"/>
    <property type="evidence" value="ECO:0007669"/>
    <property type="project" value="UniProtKB-KW"/>
</dbReference>
<dbReference type="PANTHER" id="PTHR30349">
    <property type="entry name" value="PHAGE INTEGRASE-RELATED"/>
    <property type="match status" value="1"/>
</dbReference>
<dbReference type="Proteomes" id="UP000051660">
    <property type="component" value="Unassembled WGS sequence"/>
</dbReference>
<dbReference type="GO" id="GO:0015074">
    <property type="term" value="P:DNA integration"/>
    <property type="evidence" value="ECO:0007669"/>
    <property type="project" value="UniProtKB-KW"/>
</dbReference>
<protein>
    <recommendedName>
        <fullName evidence="5">Tyr recombinase domain-containing protein</fullName>
    </recommendedName>
</protein>
<comment type="caution">
    <text evidence="6">The sequence shown here is derived from an EMBL/GenBank/DDBJ whole genome shotgun (WGS) entry which is preliminary data.</text>
</comment>
<dbReference type="InterPro" id="IPR011010">
    <property type="entry name" value="DNA_brk_join_enz"/>
</dbReference>
<reference evidence="6 7" key="1">
    <citation type="submission" date="2014-03" db="EMBL/GenBank/DDBJ databases">
        <title>Bradyrhizobium valentinum sp. nov., isolated from effective nodules of Lupinus mariae-josephae, a lupine endemic of basic-lime soils in Eastern Spain.</title>
        <authorList>
            <person name="Duran D."/>
            <person name="Rey L."/>
            <person name="Navarro A."/>
            <person name="Busquets A."/>
            <person name="Imperial J."/>
            <person name="Ruiz-Argueso T."/>
        </authorList>
    </citation>
    <scope>NUCLEOTIDE SEQUENCE [LARGE SCALE GENOMIC DNA]</scope>
    <source>
        <strain evidence="6 7">CCBAU 23086</strain>
    </source>
</reference>
<dbReference type="GO" id="GO:0006310">
    <property type="term" value="P:DNA recombination"/>
    <property type="evidence" value="ECO:0007669"/>
    <property type="project" value="UniProtKB-KW"/>
</dbReference>
<evidence type="ECO:0000313" key="6">
    <source>
        <dbReference type="EMBL" id="KRR21300.1"/>
    </source>
</evidence>
<feature type="domain" description="Tyr recombinase" evidence="5">
    <location>
        <begin position="180"/>
        <end position="369"/>
    </location>
</feature>
<gene>
    <name evidence="6" type="ORF">CQ14_06535</name>
</gene>
<dbReference type="OrthoDB" id="8201432at2"/>
<name>A0A0R3MM60_9BRAD</name>
<keyword evidence="2" id="KW-0229">DNA integration</keyword>
<proteinExistence type="inferred from homology"/>
<dbReference type="InterPro" id="IPR050090">
    <property type="entry name" value="Tyrosine_recombinase_XerCD"/>
</dbReference>
<evidence type="ECO:0000313" key="7">
    <source>
        <dbReference type="Proteomes" id="UP000051660"/>
    </source>
</evidence>
<organism evidence="6 7">
    <name type="scientific">Bradyrhizobium lablabi</name>
    <dbReference type="NCBI Taxonomy" id="722472"/>
    <lineage>
        <taxon>Bacteria</taxon>
        <taxon>Pseudomonadati</taxon>
        <taxon>Pseudomonadota</taxon>
        <taxon>Alphaproteobacteria</taxon>
        <taxon>Hyphomicrobiales</taxon>
        <taxon>Nitrobacteraceae</taxon>
        <taxon>Bradyrhizobium</taxon>
    </lineage>
</organism>
<evidence type="ECO:0000256" key="4">
    <source>
        <dbReference type="ARBA" id="ARBA00023172"/>
    </source>
</evidence>
<keyword evidence="4" id="KW-0233">DNA recombination</keyword>
<accession>A0A0R3MM60</accession>
<dbReference type="EMBL" id="LLYB01000081">
    <property type="protein sequence ID" value="KRR21300.1"/>
    <property type="molecule type" value="Genomic_DNA"/>
</dbReference>
<comment type="similarity">
    <text evidence="1">Belongs to the 'phage' integrase family.</text>
</comment>
<sequence>MPKNERRVTSLKRLKGLKRDKQKLASGEFETYISFRATKRVLPGAEGSTEFMAAYFQECANVEAAKLAKANANTGTFRDLIALYKQSDEYTTLGKRTQKDYNRYIKMIEAEFGKLPIQPIKDTPEEVRGDFKKWRDGLVEKKRTADMAWSVLARICSVATDRGKLRVNPCLKGGRLYESDRTEKLWRAPHFERLFAKASSQVCDVVVLGLYTGLREGKCLSLPKSAYRDGYLHIPRKRGTKNHTAIRIKVMPGTQLWQLLQRVDWENTEVATILLNTRGQPWTEDGFRTSFGKACKAAKIGAEFGEDNDLHFHDLRGTSVTLLALAGCAAPEIASITGHSLKTVQEILDQHYLGDRAKLADQAMEKLFAANSSLLLLPEVKVIS</sequence>